<evidence type="ECO:0000256" key="6">
    <source>
        <dbReference type="SAM" id="Phobius"/>
    </source>
</evidence>
<feature type="domain" description="DUF4131" evidence="8">
    <location>
        <begin position="38"/>
        <end position="194"/>
    </location>
</feature>
<dbReference type="Pfam" id="PF13567">
    <property type="entry name" value="DUF4131"/>
    <property type="match status" value="1"/>
</dbReference>
<dbReference type="AlphaFoldDB" id="A0A941IZJ1"/>
<keyword evidence="10" id="KW-1185">Reference proteome</keyword>
<feature type="transmembrane region" description="Helical" evidence="6">
    <location>
        <begin position="510"/>
        <end position="531"/>
    </location>
</feature>
<proteinExistence type="predicted"/>
<dbReference type="InterPro" id="IPR004477">
    <property type="entry name" value="ComEC_N"/>
</dbReference>
<organism evidence="9 10">
    <name type="scientific">Carboxylicivirga sediminis</name>
    <dbReference type="NCBI Taxonomy" id="2006564"/>
    <lineage>
        <taxon>Bacteria</taxon>
        <taxon>Pseudomonadati</taxon>
        <taxon>Bacteroidota</taxon>
        <taxon>Bacteroidia</taxon>
        <taxon>Marinilabiliales</taxon>
        <taxon>Marinilabiliaceae</taxon>
        <taxon>Carboxylicivirga</taxon>
    </lineage>
</organism>
<dbReference type="GO" id="GO:0005886">
    <property type="term" value="C:plasma membrane"/>
    <property type="evidence" value="ECO:0007669"/>
    <property type="project" value="UniProtKB-SubCell"/>
</dbReference>
<feature type="transmembrane region" description="Helical" evidence="6">
    <location>
        <begin position="424"/>
        <end position="454"/>
    </location>
</feature>
<feature type="transmembrane region" description="Helical" evidence="6">
    <location>
        <begin position="288"/>
        <end position="306"/>
    </location>
</feature>
<feature type="transmembrane region" description="Helical" evidence="6">
    <location>
        <begin position="38"/>
        <end position="55"/>
    </location>
</feature>
<keyword evidence="4 6" id="KW-1133">Transmembrane helix</keyword>
<dbReference type="NCBIfam" id="TIGR00360">
    <property type="entry name" value="ComEC_N-term"/>
    <property type="match status" value="1"/>
</dbReference>
<dbReference type="InterPro" id="IPR052159">
    <property type="entry name" value="Competence_DNA_uptake"/>
</dbReference>
<evidence type="ECO:0000256" key="4">
    <source>
        <dbReference type="ARBA" id="ARBA00022989"/>
    </source>
</evidence>
<dbReference type="EMBL" id="JAGTAR010000033">
    <property type="protein sequence ID" value="MBR8537508.1"/>
    <property type="molecule type" value="Genomic_DNA"/>
</dbReference>
<feature type="transmembrane region" description="Helical" evidence="6">
    <location>
        <begin position="257"/>
        <end position="276"/>
    </location>
</feature>
<gene>
    <name evidence="9" type="ORF">KDU71_18205</name>
</gene>
<feature type="transmembrane region" description="Helical" evidence="6">
    <location>
        <begin position="14"/>
        <end position="32"/>
    </location>
</feature>
<dbReference type="PANTHER" id="PTHR30619">
    <property type="entry name" value="DNA INTERNALIZATION/COMPETENCE PROTEIN COMEC/REC2"/>
    <property type="match status" value="1"/>
</dbReference>
<dbReference type="InterPro" id="IPR025405">
    <property type="entry name" value="DUF4131"/>
</dbReference>
<evidence type="ECO:0000259" key="7">
    <source>
        <dbReference type="Pfam" id="PF03772"/>
    </source>
</evidence>
<feature type="transmembrane region" description="Helical" evidence="6">
    <location>
        <begin position="67"/>
        <end position="86"/>
    </location>
</feature>
<reference evidence="9" key="1">
    <citation type="journal article" date="2018" name="Int. J. Syst. Evol. Microbiol.">
        <title>Carboxylicivirga sediminis sp. nov., isolated from coastal sediment.</title>
        <authorList>
            <person name="Wang F.Q."/>
            <person name="Ren L.H."/>
            <person name="Zou R.J."/>
            <person name="Sun Y.Z."/>
            <person name="Liu X.J."/>
            <person name="Jiang F."/>
            <person name="Liu L.J."/>
        </authorList>
    </citation>
    <scope>NUCLEOTIDE SEQUENCE</scope>
    <source>
        <strain evidence="9">JR1</strain>
    </source>
</reference>
<evidence type="ECO:0000256" key="2">
    <source>
        <dbReference type="ARBA" id="ARBA00022475"/>
    </source>
</evidence>
<dbReference type="Pfam" id="PF03772">
    <property type="entry name" value="Competence"/>
    <property type="match status" value="1"/>
</dbReference>
<feature type="transmembrane region" description="Helical" evidence="6">
    <location>
        <begin position="389"/>
        <end position="412"/>
    </location>
</feature>
<evidence type="ECO:0000313" key="9">
    <source>
        <dbReference type="EMBL" id="MBR8537508.1"/>
    </source>
</evidence>
<name>A0A941IZJ1_9BACT</name>
<evidence type="ECO:0000256" key="3">
    <source>
        <dbReference type="ARBA" id="ARBA00022692"/>
    </source>
</evidence>
<evidence type="ECO:0000313" key="10">
    <source>
        <dbReference type="Proteomes" id="UP000679220"/>
    </source>
</evidence>
<keyword evidence="5 6" id="KW-0472">Membrane</keyword>
<comment type="subcellular location">
    <subcellularLocation>
        <location evidence="1">Cell membrane</location>
        <topology evidence="1">Multi-pass membrane protein</topology>
    </subcellularLocation>
</comment>
<evidence type="ECO:0000259" key="8">
    <source>
        <dbReference type="Pfam" id="PF13567"/>
    </source>
</evidence>
<keyword evidence="2" id="KW-1003">Cell membrane</keyword>
<accession>A0A941IZJ1</accession>
<feature type="domain" description="ComEC/Rec2-related protein" evidence="7">
    <location>
        <begin position="237"/>
        <end position="503"/>
    </location>
</feature>
<dbReference type="Proteomes" id="UP000679220">
    <property type="component" value="Unassembled WGS sequence"/>
</dbReference>
<protein>
    <submittedName>
        <fullName evidence="9">ComEC/Rec2 family competence protein</fullName>
    </submittedName>
</protein>
<evidence type="ECO:0000256" key="1">
    <source>
        <dbReference type="ARBA" id="ARBA00004651"/>
    </source>
</evidence>
<reference evidence="9" key="2">
    <citation type="submission" date="2021-04" db="EMBL/GenBank/DDBJ databases">
        <authorList>
            <person name="Zhang T."/>
            <person name="Zhang Y."/>
            <person name="Lu D."/>
            <person name="Zuo D."/>
            <person name="Du Z."/>
        </authorList>
    </citation>
    <scope>NUCLEOTIDE SEQUENCE</scope>
    <source>
        <strain evidence="9">JR1</strain>
    </source>
</reference>
<feature type="transmembrane region" description="Helical" evidence="6">
    <location>
        <begin position="341"/>
        <end position="369"/>
    </location>
</feature>
<keyword evidence="3 6" id="KW-0812">Transmembrane</keyword>
<sequence>MLSDLNLFFKKSPFVRFVLPVMLGIFLTFRVISFADVYIYLAIFFVVLYCLLIVWQKQTAIYRYRFLTGITGFVMLLTLSIVYAQLRQPLTLSSYSEAQVKLHIIESIGSTEQNLKFETYFRGCSSDSLSYLEKQRGIVYVPKSIIKHKPATDSYIFVKGRFIPFSEPNSQFDFNYSNYLRNQRIAFRLIVSEYQHIEEESGILHPVILSARLKTFLRDKYQEAGLNETQLAILNALFLGDKSLLSYEQKSAFSDAGAMHLLAVSGLHVGIIYMLLMSIVSVFRARKYKLLTALVVILCLWFYAAVTGFSPSVLRASLMFTILEFGRISKRQTGIFNLLGASMFIIIIIEPLSIFNIGFWLSHVAVASIVSFYPKVNNWFHFRFPPFKWGWSIIAVSIAAQLGTLPIAIYAFHEFPLYFIVTNIVMIPVVTPILVMAVLAALCSFSMFILQLIVPGMGSLLTFMDDTAHWIDQFPYSTIQHLYIEGWQLPLLYGSLILLLVYINYRYFIYLKYLLVLGIFTIVTIHVRSYFLPEEVLYVAKINGKSVVNHLDKQSNTIYTNVPLSEKEIEFAFNGLWAYCNAPVSYTVRQVGDKPNASPIVSLIGAKALVILPEGARWSCKLEHRKVDYLVLMGKPEIDLKEVRKTMRVGQVIIPSGWKWYQKKWFDGYEEHIENLHDVSKNGVFLVAFRNE</sequence>
<feature type="transmembrane region" description="Helical" evidence="6">
    <location>
        <begin position="486"/>
        <end position="503"/>
    </location>
</feature>
<dbReference type="PANTHER" id="PTHR30619:SF1">
    <property type="entry name" value="RECOMBINATION PROTEIN 2"/>
    <property type="match status" value="1"/>
</dbReference>
<evidence type="ECO:0000256" key="5">
    <source>
        <dbReference type="ARBA" id="ARBA00023136"/>
    </source>
</evidence>
<comment type="caution">
    <text evidence="9">The sequence shown here is derived from an EMBL/GenBank/DDBJ whole genome shotgun (WGS) entry which is preliminary data.</text>
</comment>